<protein>
    <submittedName>
        <fullName evidence="3">Uncharacterized protein</fullName>
    </submittedName>
</protein>
<evidence type="ECO:0000313" key="3">
    <source>
        <dbReference type="EMBL" id="MWK57586.1"/>
    </source>
</evidence>
<dbReference type="AlphaFoldDB" id="A0A1I0T1M7"/>
<gene>
    <name evidence="3" type="ORF">GO594_16515</name>
    <name evidence="2" type="ORF">R0G64_15425</name>
    <name evidence="1" type="ORF">WP8S17C03_32510</name>
</gene>
<reference evidence="1 5" key="1">
    <citation type="submission" date="2019-12" db="EMBL/GenBank/DDBJ databases">
        <title>complete genome sequences of Pseudomonas otitidis str. WP8-S17-CRE-03 isolated from wastewater treatment plant effluent.</title>
        <authorList>
            <person name="Sekizuka T."/>
            <person name="Itokawa K."/>
            <person name="Yatsu K."/>
            <person name="Inamine Y."/>
            <person name="Kuroda M."/>
        </authorList>
    </citation>
    <scope>NUCLEOTIDE SEQUENCE [LARGE SCALE GENOMIC DNA]</scope>
    <source>
        <strain evidence="1 5">WP8-S17-CRE-03</strain>
    </source>
</reference>
<dbReference type="RefSeq" id="WP_074968018.1">
    <property type="nucleotide sequence ID" value="NZ_AP022213.1"/>
</dbReference>
<sequence>MNQDPDLRHLADQPAPRPAPDLAARIVAHATAQPQRLPWHLRLRRALAHWQPGWQASLASLVLCGLLGLLGGHLASPPADDDLALAAQAVDQLLWTDEP</sequence>
<evidence type="ECO:0000313" key="5">
    <source>
        <dbReference type="Proteomes" id="UP000515591"/>
    </source>
</evidence>
<evidence type="ECO:0000313" key="6">
    <source>
        <dbReference type="Proteomes" id="UP001273935"/>
    </source>
</evidence>
<dbReference type="EMBL" id="WTFN01000038">
    <property type="protein sequence ID" value="MWK57586.1"/>
    <property type="molecule type" value="Genomic_DNA"/>
</dbReference>
<dbReference type="Proteomes" id="UP000461288">
    <property type="component" value="Unassembled WGS sequence"/>
</dbReference>
<reference evidence="2 6" key="3">
    <citation type="submission" date="2023-10" db="EMBL/GenBank/DDBJ databases">
        <title>Pseudomonas otitidis isolated from a paediatric patient with cystic fibrosis in Chile.</title>
        <authorList>
            <person name="Amsteins-Romero L."/>
            <person name="Opazo-Capurro A."/>
            <person name="Matus-Kohler M."/>
            <person name="Gonzalez-Rocha G."/>
        </authorList>
    </citation>
    <scope>NUCLEOTIDE SEQUENCE [LARGE SCALE GENOMIC DNA]</scope>
    <source>
        <strain evidence="2 6">P-714</strain>
    </source>
</reference>
<evidence type="ECO:0000313" key="2">
    <source>
        <dbReference type="EMBL" id="MDV3440817.1"/>
    </source>
</evidence>
<organism evidence="3 4">
    <name type="scientific">Metapseudomonas otitidis</name>
    <dbReference type="NCBI Taxonomy" id="319939"/>
    <lineage>
        <taxon>Bacteria</taxon>
        <taxon>Pseudomonadati</taxon>
        <taxon>Pseudomonadota</taxon>
        <taxon>Gammaproteobacteria</taxon>
        <taxon>Pseudomonadales</taxon>
        <taxon>Pseudomonadaceae</taxon>
        <taxon>Metapseudomonas</taxon>
    </lineage>
</organism>
<keyword evidence="6" id="KW-1185">Reference proteome</keyword>
<proteinExistence type="predicted"/>
<dbReference type="Proteomes" id="UP000515591">
    <property type="component" value="Chromosome"/>
</dbReference>
<name>A0A1I0T1M7_9GAMM</name>
<dbReference type="EMBL" id="JAWJUL010000055">
    <property type="protein sequence ID" value="MDV3440817.1"/>
    <property type="molecule type" value="Genomic_DNA"/>
</dbReference>
<reference evidence="3 4" key="2">
    <citation type="submission" date="2019-12" db="EMBL/GenBank/DDBJ databases">
        <title>Draft genome sequence of Pseudomonas otitidis recovered from a chicken carcass.</title>
        <authorList>
            <person name="Vieira T.R."/>
            <person name="Oliviera E.F.C."/>
            <person name="Silva N.M.V."/>
            <person name="Sambrano G.E."/>
            <person name="Cibulski S.P."/>
            <person name="Cardoso M.R.I."/>
        </authorList>
    </citation>
    <scope>NUCLEOTIDE SEQUENCE [LARGE SCALE GENOMIC DNA]</scope>
    <source>
        <strain evidence="3 4">25_K</strain>
    </source>
</reference>
<dbReference type="STRING" id="319939.SAMN05216263_102330"/>
<dbReference type="Proteomes" id="UP001273935">
    <property type="component" value="Unassembled WGS sequence"/>
</dbReference>
<evidence type="ECO:0000313" key="1">
    <source>
        <dbReference type="EMBL" id="BBT17202.1"/>
    </source>
</evidence>
<evidence type="ECO:0000313" key="4">
    <source>
        <dbReference type="Proteomes" id="UP000461288"/>
    </source>
</evidence>
<dbReference type="EMBL" id="AP022213">
    <property type="protein sequence ID" value="BBT17202.1"/>
    <property type="molecule type" value="Genomic_DNA"/>
</dbReference>
<accession>A0A1I0T1M7</accession>